<accession>A0ABD2Q8T7</accession>
<dbReference type="InterPro" id="IPR035979">
    <property type="entry name" value="RBD_domain_sf"/>
</dbReference>
<gene>
    <name evidence="3" type="primary">SCL25A</name>
    <name evidence="3" type="ORF">Ciccas_005535</name>
</gene>
<evidence type="ECO:0000313" key="3">
    <source>
        <dbReference type="EMBL" id="KAL3315823.1"/>
    </source>
</evidence>
<protein>
    <submittedName>
        <fullName evidence="3">Arginine/serine-rich splicing factor scl25a transcript I</fullName>
    </submittedName>
</protein>
<dbReference type="Gene3D" id="3.30.70.330">
    <property type="match status" value="1"/>
</dbReference>
<sequence>MKNFVSINSIMSRRRSEASLYIRPVPDDCRHDDLRRTFARYGRIVDVTIPVDYYSGRMKGFAFVEYEDVRDAEDAHRAMDRAKFLGRTIDVQFTRGQRKTPSEMQQRDR</sequence>
<evidence type="ECO:0000313" key="4">
    <source>
        <dbReference type="Proteomes" id="UP001626550"/>
    </source>
</evidence>
<dbReference type="SUPFAM" id="SSF54928">
    <property type="entry name" value="RNA-binding domain, RBD"/>
    <property type="match status" value="1"/>
</dbReference>
<name>A0ABD2Q8T7_9PLAT</name>
<evidence type="ECO:0000256" key="1">
    <source>
        <dbReference type="PROSITE-ProRule" id="PRU00176"/>
    </source>
</evidence>
<dbReference type="AlphaFoldDB" id="A0ABD2Q8T7"/>
<dbReference type="Proteomes" id="UP001626550">
    <property type="component" value="Unassembled WGS sequence"/>
</dbReference>
<reference evidence="3 4" key="1">
    <citation type="submission" date="2024-11" db="EMBL/GenBank/DDBJ databases">
        <title>Adaptive evolution of stress response genes in parasites aligns with host niche diversity.</title>
        <authorList>
            <person name="Hahn C."/>
            <person name="Resl P."/>
        </authorList>
    </citation>
    <scope>NUCLEOTIDE SEQUENCE [LARGE SCALE GENOMIC DNA]</scope>
    <source>
        <strain evidence="3">EGGRZ-B1_66</strain>
        <tissue evidence="3">Body</tissue>
    </source>
</reference>
<dbReference type="PROSITE" id="PS50102">
    <property type="entry name" value="RRM"/>
    <property type="match status" value="1"/>
</dbReference>
<proteinExistence type="predicted"/>
<dbReference type="GO" id="GO:0003723">
    <property type="term" value="F:RNA binding"/>
    <property type="evidence" value="ECO:0007669"/>
    <property type="project" value="UniProtKB-UniRule"/>
</dbReference>
<dbReference type="InterPro" id="IPR000504">
    <property type="entry name" value="RRM_dom"/>
</dbReference>
<dbReference type="PANTHER" id="PTHR48034">
    <property type="entry name" value="TRANSFORMER-2 SEX-DETERMINING PROTEIN-RELATED"/>
    <property type="match status" value="1"/>
</dbReference>
<dbReference type="EMBL" id="JBJKFK010000657">
    <property type="protein sequence ID" value="KAL3315823.1"/>
    <property type="molecule type" value="Genomic_DNA"/>
</dbReference>
<dbReference type="Pfam" id="PF00076">
    <property type="entry name" value="RRM_1"/>
    <property type="match status" value="1"/>
</dbReference>
<dbReference type="InterPro" id="IPR012677">
    <property type="entry name" value="Nucleotide-bd_a/b_plait_sf"/>
</dbReference>
<comment type="caution">
    <text evidence="3">The sequence shown here is derived from an EMBL/GenBank/DDBJ whole genome shotgun (WGS) entry which is preliminary data.</text>
</comment>
<dbReference type="SMART" id="SM00360">
    <property type="entry name" value="RRM"/>
    <property type="match status" value="1"/>
</dbReference>
<dbReference type="InterPro" id="IPR050441">
    <property type="entry name" value="RBM"/>
</dbReference>
<keyword evidence="1" id="KW-0694">RNA-binding</keyword>
<feature type="domain" description="RRM" evidence="2">
    <location>
        <begin position="18"/>
        <end position="96"/>
    </location>
</feature>
<organism evidence="3 4">
    <name type="scientific">Cichlidogyrus casuarinus</name>
    <dbReference type="NCBI Taxonomy" id="1844966"/>
    <lineage>
        <taxon>Eukaryota</taxon>
        <taxon>Metazoa</taxon>
        <taxon>Spiralia</taxon>
        <taxon>Lophotrochozoa</taxon>
        <taxon>Platyhelminthes</taxon>
        <taxon>Monogenea</taxon>
        <taxon>Monopisthocotylea</taxon>
        <taxon>Dactylogyridea</taxon>
        <taxon>Ancyrocephalidae</taxon>
        <taxon>Cichlidogyrus</taxon>
    </lineage>
</organism>
<keyword evidence="4" id="KW-1185">Reference proteome</keyword>
<evidence type="ECO:0000259" key="2">
    <source>
        <dbReference type="PROSITE" id="PS50102"/>
    </source>
</evidence>